<dbReference type="EMBL" id="CP014687">
    <property type="protein sequence ID" value="AQT06145.1"/>
    <property type="molecule type" value="Genomic_DNA"/>
</dbReference>
<sequence length="101" mass="10808">MHAAVSECFSKYPFAKGTASQRFTCIYQAHTQYGSAALGAQSRLLLQIDLASLTVGQDVDSGVLTQEEGRTALRWVTEKAFSLASRNSQLTGAPQTSDGAH</sequence>
<evidence type="ECO:0000313" key="1">
    <source>
        <dbReference type="EMBL" id="AQT06145.1"/>
    </source>
</evidence>
<proteinExistence type="predicted"/>
<organism evidence="1 2">
    <name type="scientific">Acetobacter persici</name>
    <dbReference type="NCBI Taxonomy" id="1076596"/>
    <lineage>
        <taxon>Bacteria</taxon>
        <taxon>Pseudomonadati</taxon>
        <taxon>Pseudomonadota</taxon>
        <taxon>Alphaproteobacteria</taxon>
        <taxon>Acetobacterales</taxon>
        <taxon>Acetobacteraceae</taxon>
        <taxon>Acetobacter</taxon>
    </lineage>
</organism>
<reference evidence="1 2" key="1">
    <citation type="submission" date="2016-03" db="EMBL/GenBank/DDBJ databases">
        <title>Acetic acid bacteria sequencing.</title>
        <authorList>
            <person name="Brandt J."/>
            <person name="Jakob F."/>
            <person name="Vogel R.F."/>
        </authorList>
    </citation>
    <scope>NUCLEOTIDE SEQUENCE [LARGE SCALE GENOMIC DNA]</scope>
    <source>
        <strain evidence="1 2">TMW2.1084</strain>
    </source>
</reference>
<dbReference type="Proteomes" id="UP000189055">
    <property type="component" value="Chromosome"/>
</dbReference>
<accession>A0A1U9LI47</accession>
<evidence type="ECO:0000313" key="2">
    <source>
        <dbReference type="Proteomes" id="UP000189055"/>
    </source>
</evidence>
<dbReference type="KEGG" id="aper:A0U91_11175"/>
<protein>
    <submittedName>
        <fullName evidence="1">Uncharacterized protein</fullName>
    </submittedName>
</protein>
<gene>
    <name evidence="1" type="ORF">A0U91_11175</name>
</gene>
<dbReference type="AlphaFoldDB" id="A0A1U9LI47"/>
<dbReference type="RefSeq" id="WP_077931799.1">
    <property type="nucleotide sequence ID" value="NZ_BLJP01000013.1"/>
</dbReference>
<dbReference type="OrthoDB" id="7224552at2"/>
<name>A0A1U9LI47_9PROT</name>